<keyword evidence="2" id="KW-0812">Transmembrane</keyword>
<keyword evidence="2" id="KW-1133">Transmembrane helix</keyword>
<reference evidence="3 4" key="1">
    <citation type="submission" date="2024-02" db="EMBL/GenBank/DDBJ databases">
        <authorList>
            <person name="Saticioglu I.B."/>
        </authorList>
    </citation>
    <scope>NUCLEOTIDE SEQUENCE [LARGE SCALE GENOMIC DNA]</scope>
    <source>
        <strain evidence="3 4">Mu-80</strain>
    </source>
</reference>
<proteinExistence type="predicted"/>
<evidence type="ECO:0000313" key="3">
    <source>
        <dbReference type="EMBL" id="MEJ1087742.1"/>
    </source>
</evidence>
<feature type="compositionally biased region" description="Basic and acidic residues" evidence="1">
    <location>
        <begin position="71"/>
        <end position="92"/>
    </location>
</feature>
<evidence type="ECO:0000256" key="1">
    <source>
        <dbReference type="SAM" id="MobiDB-lite"/>
    </source>
</evidence>
<dbReference type="RefSeq" id="WP_337331399.1">
    <property type="nucleotide sequence ID" value="NZ_JBBDGM010000003.1"/>
</dbReference>
<evidence type="ECO:0008006" key="5">
    <source>
        <dbReference type="Google" id="ProtNLM"/>
    </source>
</evidence>
<sequence length="92" mass="10535">MRYLLRTGLFSAITTGVTLLRGSREQQITWRAVLAWVSWAITLSLAIGAVKDMRRQEKGLPVATDSPFAPKPDKKDRREKRRDEVARIAKQR</sequence>
<name>A0ABU8L8W7_9MICO</name>
<comment type="caution">
    <text evidence="3">The sequence shown here is derived from an EMBL/GenBank/DDBJ whole genome shotgun (WGS) entry which is preliminary data.</text>
</comment>
<organism evidence="3 4">
    <name type="scientific">Microbacterium bandirmense</name>
    <dbReference type="NCBI Taxonomy" id="3122050"/>
    <lineage>
        <taxon>Bacteria</taxon>
        <taxon>Bacillati</taxon>
        <taxon>Actinomycetota</taxon>
        <taxon>Actinomycetes</taxon>
        <taxon>Micrococcales</taxon>
        <taxon>Microbacteriaceae</taxon>
        <taxon>Microbacterium</taxon>
    </lineage>
</organism>
<keyword evidence="4" id="KW-1185">Reference proteome</keyword>
<evidence type="ECO:0000313" key="4">
    <source>
        <dbReference type="Proteomes" id="UP001371224"/>
    </source>
</evidence>
<keyword evidence="2" id="KW-0472">Membrane</keyword>
<protein>
    <recommendedName>
        <fullName evidence="5">NADH:ubiquinone oxidoreductase</fullName>
    </recommendedName>
</protein>
<feature type="region of interest" description="Disordered" evidence="1">
    <location>
        <begin position="58"/>
        <end position="92"/>
    </location>
</feature>
<evidence type="ECO:0000256" key="2">
    <source>
        <dbReference type="SAM" id="Phobius"/>
    </source>
</evidence>
<feature type="transmembrane region" description="Helical" evidence="2">
    <location>
        <begin position="32"/>
        <end position="50"/>
    </location>
</feature>
<dbReference type="EMBL" id="JBBDGM010000003">
    <property type="protein sequence ID" value="MEJ1087742.1"/>
    <property type="molecule type" value="Genomic_DNA"/>
</dbReference>
<accession>A0ABU8L8W7</accession>
<dbReference type="Proteomes" id="UP001371224">
    <property type="component" value="Unassembled WGS sequence"/>
</dbReference>
<gene>
    <name evidence="3" type="ORF">WDU99_05375</name>
</gene>